<comment type="caution">
    <text evidence="1">The sequence shown here is derived from an EMBL/GenBank/DDBJ whole genome shotgun (WGS) entry which is preliminary data.</text>
</comment>
<gene>
    <name evidence="1" type="ORF">H2200_011397</name>
</gene>
<accession>A0AA39CD34</accession>
<dbReference type="Proteomes" id="UP001172673">
    <property type="component" value="Unassembled WGS sequence"/>
</dbReference>
<reference evidence="1" key="1">
    <citation type="submission" date="2022-10" db="EMBL/GenBank/DDBJ databases">
        <title>Culturing micro-colonial fungi from biological soil crusts in the Mojave desert and describing Neophaeococcomyces mojavensis, and introducing the new genera and species Taxawa tesnikishii.</title>
        <authorList>
            <person name="Kurbessoian T."/>
            <person name="Stajich J.E."/>
        </authorList>
    </citation>
    <scope>NUCLEOTIDE SEQUENCE</scope>
    <source>
        <strain evidence="1">TK_41</strain>
    </source>
</reference>
<dbReference type="EMBL" id="JAPDRK010000020">
    <property type="protein sequence ID" value="KAJ9603875.1"/>
    <property type="molecule type" value="Genomic_DNA"/>
</dbReference>
<evidence type="ECO:0000313" key="1">
    <source>
        <dbReference type="EMBL" id="KAJ9603875.1"/>
    </source>
</evidence>
<organism evidence="1 2">
    <name type="scientific">Cladophialophora chaetospira</name>
    <dbReference type="NCBI Taxonomy" id="386627"/>
    <lineage>
        <taxon>Eukaryota</taxon>
        <taxon>Fungi</taxon>
        <taxon>Dikarya</taxon>
        <taxon>Ascomycota</taxon>
        <taxon>Pezizomycotina</taxon>
        <taxon>Eurotiomycetes</taxon>
        <taxon>Chaetothyriomycetidae</taxon>
        <taxon>Chaetothyriales</taxon>
        <taxon>Herpotrichiellaceae</taxon>
        <taxon>Cladophialophora</taxon>
    </lineage>
</organism>
<dbReference type="AlphaFoldDB" id="A0AA39CD34"/>
<name>A0AA39CD34_9EURO</name>
<evidence type="ECO:0000313" key="2">
    <source>
        <dbReference type="Proteomes" id="UP001172673"/>
    </source>
</evidence>
<keyword evidence="2" id="KW-1185">Reference proteome</keyword>
<sequence>MMECVAHTEHNAHQPRVQFVFQSKFTPLWDVDMIYRFLSPWRWVQPQEGKMHPIRFPRRIRIRLDENGEKAFSFKVSSEGQPVQVFLQARLEEDLKTWWDAFSREQPKARFKRLILDPEDEQVWPMGLGGLTINDMEIS</sequence>
<protein>
    <submittedName>
        <fullName evidence="1">Uncharacterized protein</fullName>
    </submittedName>
</protein>
<proteinExistence type="predicted"/>